<organism evidence="11 12">
    <name type="scientific">Paratrimastix pyriformis</name>
    <dbReference type="NCBI Taxonomy" id="342808"/>
    <lineage>
        <taxon>Eukaryota</taxon>
        <taxon>Metamonada</taxon>
        <taxon>Preaxostyla</taxon>
        <taxon>Paratrimastigidae</taxon>
        <taxon>Paratrimastix</taxon>
    </lineage>
</organism>
<dbReference type="EC" id="2.2.1.2" evidence="3 8"/>
<dbReference type="Gene3D" id="3.20.20.70">
    <property type="entry name" value="Aldolase class I"/>
    <property type="match status" value="1"/>
</dbReference>
<feature type="region of interest" description="Disordered" evidence="9">
    <location>
        <begin position="378"/>
        <end position="404"/>
    </location>
</feature>
<dbReference type="PANTHER" id="PTHR10683">
    <property type="entry name" value="TRANSALDOLASE"/>
    <property type="match status" value="1"/>
</dbReference>
<name>A0ABQ8UW30_9EUKA</name>
<evidence type="ECO:0000256" key="10">
    <source>
        <dbReference type="SAM" id="SignalP"/>
    </source>
</evidence>
<dbReference type="Pfam" id="PF23556">
    <property type="entry name" value="TPR_Vps41"/>
    <property type="match status" value="1"/>
</dbReference>
<evidence type="ECO:0000256" key="2">
    <source>
        <dbReference type="ARBA" id="ARBA00008012"/>
    </source>
</evidence>
<proteinExistence type="inferred from homology"/>
<comment type="pathway">
    <text evidence="1 8">Carbohydrate degradation; pentose phosphate pathway; D-glyceraldehyde 3-phosphate and beta-D-fructose 6-phosphate from D-ribose 5-phosphate and D-xylulose 5-phosphate (non-oxidative stage): step 2/3.</text>
</comment>
<dbReference type="Pfam" id="PF00923">
    <property type="entry name" value="TAL_FSA"/>
    <property type="match status" value="1"/>
</dbReference>
<keyword evidence="10" id="KW-0732">Signal</keyword>
<keyword evidence="4 8" id="KW-0808">Transferase</keyword>
<evidence type="ECO:0000256" key="8">
    <source>
        <dbReference type="RuleBase" id="RU000501"/>
    </source>
</evidence>
<dbReference type="InterPro" id="IPR000547">
    <property type="entry name" value="Clathrin_H-chain/VPS_repeat"/>
</dbReference>
<dbReference type="SUPFAM" id="SSF51569">
    <property type="entry name" value="Aldolase"/>
    <property type="match status" value="1"/>
</dbReference>
<feature type="compositionally biased region" description="Polar residues" evidence="9">
    <location>
        <begin position="388"/>
        <end position="397"/>
    </location>
</feature>
<comment type="catalytic activity">
    <reaction evidence="8">
        <text>D-sedoheptulose 7-phosphate + D-glyceraldehyde 3-phosphate = D-erythrose 4-phosphate + beta-D-fructose 6-phosphate</text>
        <dbReference type="Rhea" id="RHEA:17053"/>
        <dbReference type="ChEBI" id="CHEBI:16897"/>
        <dbReference type="ChEBI" id="CHEBI:57483"/>
        <dbReference type="ChEBI" id="CHEBI:57634"/>
        <dbReference type="ChEBI" id="CHEBI:59776"/>
        <dbReference type="EC" id="2.2.1.2"/>
    </reaction>
</comment>
<dbReference type="HAMAP" id="MF_00492">
    <property type="entry name" value="Transaldolase_1"/>
    <property type="match status" value="1"/>
</dbReference>
<dbReference type="EMBL" id="JAPMOS010000003">
    <property type="protein sequence ID" value="KAJ4462316.1"/>
    <property type="molecule type" value="Genomic_DNA"/>
</dbReference>
<evidence type="ECO:0000313" key="12">
    <source>
        <dbReference type="Proteomes" id="UP001141327"/>
    </source>
</evidence>
<evidence type="ECO:0000256" key="3">
    <source>
        <dbReference type="ARBA" id="ARBA00013151"/>
    </source>
</evidence>
<feature type="repeat" description="CHCR" evidence="7">
    <location>
        <begin position="42"/>
        <end position="209"/>
    </location>
</feature>
<evidence type="ECO:0000256" key="9">
    <source>
        <dbReference type="SAM" id="MobiDB-lite"/>
    </source>
</evidence>
<gene>
    <name evidence="11" type="ORF">PAPYR_925</name>
</gene>
<feature type="signal peptide" evidence="10">
    <location>
        <begin position="1"/>
        <end position="18"/>
    </location>
</feature>
<evidence type="ECO:0000313" key="11">
    <source>
        <dbReference type="EMBL" id="KAJ4462316.1"/>
    </source>
</evidence>
<evidence type="ECO:0000256" key="4">
    <source>
        <dbReference type="ARBA" id="ARBA00022679"/>
    </source>
</evidence>
<dbReference type="CDD" id="cd00957">
    <property type="entry name" value="Transaldolase_TalAB"/>
    <property type="match status" value="1"/>
</dbReference>
<comment type="function">
    <text evidence="8">Catalyzes the rate-limiting step of the non-oxidative phase in the pentose phosphate pathway. Catalyzes the reversible conversion of sedheptulose-7-phosphate and D-glyceraldehyde 3-phosphate into erythrose-4-phosphate and beta-D-fructose 6-phosphate.</text>
</comment>
<sequence>MCAGLVAPFLALRLVSLSLRPWRTVTLTALLLPPPPPGQVFIHPPIPGVTPLEPAVCLQHLSENAPLLCVTYLEYLIEVRGLTDPLYHNSLVVLLHARVAQLLAKGECGHLRGKLLAFLKTSRCYQAEELLTRFQQDGFFEEQVILLSRVGRHKEALRILILTLGNIPAAESYCAENAPAPGAAADGDSDDVYRFLVEVLLEQNPPPPPAQVMAMLHKYYNRIRTNDILGQLSDSVSLADVLPYLSLVFQSQANMQRNRLIELNLRKAEDLQVPRPALPCPALPCPALPCPALPCPALPCPALLPRLLLTGNWDTPVCRAQVELRRIKELSRHVEMYGRSGSGNKPESRCAVCQKGFLGRDGLTPFVVMPDNSLLHHTCHQRQQRQQPATATTSYTQPAAAAPASFGHDASPIKFDLRHCPIRIISWTSDGVENSPQIDSKFLCSPMLQLRNIGGQWKKKKCRCTSAGSFNFLACVMIWGLSPQVDCPRHTMNQLEGLRQHTIIVADTGDVAQMAKFHPQEATTNPSLVYAAAKLPQYRQLVQEAIDWGKRKCSTPGKEQMDWVLDRLIVLFGHEILKVVPGRVSTELDPTLSFDTEASVDRARRLIALYQDLGISKDRVLIKIAATWEGIRAIEILEREGIHCNCTLIFSTAQAVAAAEARATLISPFVGRILDWYKKSRKVDAIPAAEDPGVVSVKEIYNYFRKYGHRTIVMGASFRTKEEILELAGCDNLTIAPALLDALMSSTAPVERKLSPEGARAMDIPERPLTTESAFRWELNENPMATDLLSDGIRRFAADLRALRGFVEPMLQ</sequence>
<dbReference type="PANTHER" id="PTHR10683:SF18">
    <property type="entry name" value="TRANSALDOLASE"/>
    <property type="match status" value="1"/>
</dbReference>
<dbReference type="InterPro" id="IPR018225">
    <property type="entry name" value="Transaldolase_AS"/>
</dbReference>
<accession>A0ABQ8UW30</accession>
<protein>
    <recommendedName>
        <fullName evidence="3 8">Transaldolase</fullName>
        <ecNumber evidence="3 8">2.2.1.2</ecNumber>
    </recommendedName>
</protein>
<reference evidence="11" key="1">
    <citation type="journal article" date="2022" name="bioRxiv">
        <title>Genomics of Preaxostyla Flagellates Illuminates Evolutionary Transitions and the Path Towards Mitochondrial Loss.</title>
        <authorList>
            <person name="Novak L.V.F."/>
            <person name="Treitli S.C."/>
            <person name="Pyrih J."/>
            <person name="Halakuc P."/>
            <person name="Pipaliya S.V."/>
            <person name="Vacek V."/>
            <person name="Brzon O."/>
            <person name="Soukal P."/>
            <person name="Eme L."/>
            <person name="Dacks J.B."/>
            <person name="Karnkowska A."/>
            <person name="Elias M."/>
            <person name="Hampl V."/>
        </authorList>
    </citation>
    <scope>NUCLEOTIDE SEQUENCE</scope>
    <source>
        <strain evidence="11">RCP-MX</strain>
    </source>
</reference>
<keyword evidence="12" id="KW-1185">Reference proteome</keyword>
<dbReference type="PROSITE" id="PS50236">
    <property type="entry name" value="CHCR"/>
    <property type="match status" value="1"/>
</dbReference>
<keyword evidence="6" id="KW-0704">Schiff base</keyword>
<dbReference type="Proteomes" id="UP001141327">
    <property type="component" value="Unassembled WGS sequence"/>
</dbReference>
<evidence type="ECO:0000256" key="7">
    <source>
        <dbReference type="PROSITE-ProRule" id="PRU01006"/>
    </source>
</evidence>
<comment type="caution">
    <text evidence="11">The sequence shown here is derived from an EMBL/GenBank/DDBJ whole genome shotgun (WGS) entry which is preliminary data.</text>
</comment>
<dbReference type="NCBIfam" id="TIGR00874">
    <property type="entry name" value="talAB"/>
    <property type="match status" value="1"/>
</dbReference>
<dbReference type="PROSITE" id="PS00958">
    <property type="entry name" value="TRANSALDOLASE_2"/>
    <property type="match status" value="1"/>
</dbReference>
<comment type="similarity">
    <text evidence="2">Belongs to the transaldolase family. Type 1 subfamily.</text>
</comment>
<evidence type="ECO:0000256" key="5">
    <source>
        <dbReference type="ARBA" id="ARBA00023126"/>
    </source>
</evidence>
<dbReference type="InterPro" id="IPR013785">
    <property type="entry name" value="Aldolase_TIM"/>
</dbReference>
<dbReference type="InterPro" id="IPR004730">
    <property type="entry name" value="Transaldolase_1"/>
</dbReference>
<feature type="chain" id="PRO_5046031803" description="Transaldolase" evidence="10">
    <location>
        <begin position="19"/>
        <end position="812"/>
    </location>
</feature>
<keyword evidence="5 8" id="KW-0570">Pentose shunt</keyword>
<evidence type="ECO:0000256" key="1">
    <source>
        <dbReference type="ARBA" id="ARBA00004857"/>
    </source>
</evidence>
<evidence type="ECO:0000256" key="6">
    <source>
        <dbReference type="ARBA" id="ARBA00023270"/>
    </source>
</evidence>
<dbReference type="InterPro" id="IPR001585">
    <property type="entry name" value="TAL/FSA"/>
</dbReference>